<feature type="transmembrane region" description="Helical" evidence="14">
    <location>
        <begin position="414"/>
        <end position="433"/>
    </location>
</feature>
<name>A0A1G9V4Z8_9BACI</name>
<evidence type="ECO:0000256" key="5">
    <source>
        <dbReference type="ARBA" id="ARBA00022692"/>
    </source>
</evidence>
<dbReference type="NCBIfam" id="TIGR00813">
    <property type="entry name" value="sss"/>
    <property type="match status" value="1"/>
</dbReference>
<comment type="catalytic activity">
    <reaction evidence="12">
        <text>L-proline(in) + Na(+)(in) = L-proline(out) + Na(+)(out)</text>
        <dbReference type="Rhea" id="RHEA:28967"/>
        <dbReference type="ChEBI" id="CHEBI:29101"/>
        <dbReference type="ChEBI" id="CHEBI:60039"/>
    </reaction>
</comment>
<evidence type="ECO:0000256" key="4">
    <source>
        <dbReference type="ARBA" id="ARBA00022475"/>
    </source>
</evidence>
<dbReference type="InterPro" id="IPR018212">
    <property type="entry name" value="Na/solute_symporter_CS"/>
</dbReference>
<evidence type="ECO:0000256" key="9">
    <source>
        <dbReference type="ARBA" id="ARBA00023065"/>
    </source>
</evidence>
<feature type="transmembrane region" description="Helical" evidence="14">
    <location>
        <begin position="66"/>
        <end position="86"/>
    </location>
</feature>
<evidence type="ECO:0000256" key="7">
    <source>
        <dbReference type="ARBA" id="ARBA00022989"/>
    </source>
</evidence>
<evidence type="ECO:0000256" key="13">
    <source>
        <dbReference type="RuleBase" id="RU362091"/>
    </source>
</evidence>
<gene>
    <name evidence="15" type="ORF">SAMN05216244_3131</name>
</gene>
<feature type="transmembrane region" description="Helical" evidence="14">
    <location>
        <begin position="268"/>
        <end position="294"/>
    </location>
</feature>
<keyword evidence="9 14" id="KW-0406">Ion transport</keyword>
<dbReference type="InterPro" id="IPR038377">
    <property type="entry name" value="Na/Glc_symporter_sf"/>
</dbReference>
<feature type="transmembrane region" description="Helical" evidence="14">
    <location>
        <begin position="227"/>
        <end position="247"/>
    </location>
</feature>
<dbReference type="InterPro" id="IPR001734">
    <property type="entry name" value="Na/solute_symporter"/>
</dbReference>
<dbReference type="GO" id="GO:0015824">
    <property type="term" value="P:proline transport"/>
    <property type="evidence" value="ECO:0007669"/>
    <property type="project" value="UniProtKB-UniRule"/>
</dbReference>
<evidence type="ECO:0000313" key="15">
    <source>
        <dbReference type="EMBL" id="SDM67183.1"/>
    </source>
</evidence>
<feature type="transmembrane region" description="Helical" evidence="14">
    <location>
        <begin position="6"/>
        <end position="27"/>
    </location>
</feature>
<protein>
    <recommendedName>
        <fullName evidence="14">Sodium/proline symporter</fullName>
    </recommendedName>
    <alternativeName>
        <fullName evidence="14">Proline permease</fullName>
    </alternativeName>
</protein>
<evidence type="ECO:0000313" key="16">
    <source>
        <dbReference type="Proteomes" id="UP000182347"/>
    </source>
</evidence>
<feature type="transmembrane region" description="Helical" evidence="14">
    <location>
        <begin position="464"/>
        <end position="483"/>
    </location>
</feature>
<dbReference type="Proteomes" id="UP000182347">
    <property type="component" value="Unassembled WGS sequence"/>
</dbReference>
<feature type="transmembrane region" description="Helical" evidence="14">
    <location>
        <begin position="382"/>
        <end position="402"/>
    </location>
</feature>
<reference evidence="16" key="1">
    <citation type="submission" date="2016-10" db="EMBL/GenBank/DDBJ databases">
        <authorList>
            <person name="Varghese N."/>
            <person name="Submissions S."/>
        </authorList>
    </citation>
    <scope>NUCLEOTIDE SEQUENCE [LARGE SCALE GENOMIC DNA]</scope>
    <source>
        <strain evidence="16">CGMCC 1.6199</strain>
    </source>
</reference>
<dbReference type="NCBIfam" id="TIGR02121">
    <property type="entry name" value="Na_Pro_sym"/>
    <property type="match status" value="1"/>
</dbReference>
<dbReference type="CDD" id="cd11475">
    <property type="entry name" value="SLC5sbd_PutP"/>
    <property type="match status" value="1"/>
</dbReference>
<dbReference type="PROSITE" id="PS50283">
    <property type="entry name" value="NA_SOLUT_SYMP_3"/>
    <property type="match status" value="1"/>
</dbReference>
<keyword evidence="3 14" id="KW-0813">Transport</keyword>
<evidence type="ECO:0000256" key="14">
    <source>
        <dbReference type="RuleBase" id="RU366012"/>
    </source>
</evidence>
<keyword evidence="14" id="KW-0029">Amino-acid transport</keyword>
<dbReference type="GO" id="GO:0015193">
    <property type="term" value="F:L-proline transmembrane transporter activity"/>
    <property type="evidence" value="ECO:0007669"/>
    <property type="project" value="TreeGrafter"/>
</dbReference>
<keyword evidence="4 14" id="KW-1003">Cell membrane</keyword>
<dbReference type="OrthoDB" id="9810181at2"/>
<dbReference type="InterPro" id="IPR050277">
    <property type="entry name" value="Sodium:Solute_Symporter"/>
</dbReference>
<evidence type="ECO:0000256" key="2">
    <source>
        <dbReference type="ARBA" id="ARBA00006434"/>
    </source>
</evidence>
<dbReference type="InterPro" id="IPR011851">
    <property type="entry name" value="Na/Pro_symporter"/>
</dbReference>
<keyword evidence="7 14" id="KW-1133">Transmembrane helix</keyword>
<feature type="transmembrane region" description="Helical" evidence="14">
    <location>
        <begin position="122"/>
        <end position="141"/>
    </location>
</feature>
<accession>A0A1G9V4Z8</accession>
<dbReference type="FunFam" id="1.20.1730.10:FF:000002">
    <property type="entry name" value="Sodium/proline symporter"/>
    <property type="match status" value="1"/>
</dbReference>
<dbReference type="Pfam" id="PF00474">
    <property type="entry name" value="SSF"/>
    <property type="match status" value="1"/>
</dbReference>
<feature type="transmembrane region" description="Helical" evidence="14">
    <location>
        <begin position="161"/>
        <end position="183"/>
    </location>
</feature>
<dbReference type="GO" id="GO:0005298">
    <property type="term" value="F:proline:sodium symporter activity"/>
    <property type="evidence" value="ECO:0007669"/>
    <property type="project" value="UniProtKB-UniRule"/>
</dbReference>
<comment type="subcellular location">
    <subcellularLocation>
        <location evidence="1 14">Cell membrane</location>
        <topology evidence="1 14">Multi-pass membrane protein</topology>
    </subcellularLocation>
</comment>
<dbReference type="PANTHER" id="PTHR48086:SF3">
    <property type="entry name" value="SODIUM_PROLINE SYMPORTER"/>
    <property type="match status" value="1"/>
</dbReference>
<keyword evidence="11 14" id="KW-0739">Sodium transport</keyword>
<evidence type="ECO:0000256" key="1">
    <source>
        <dbReference type="ARBA" id="ARBA00004651"/>
    </source>
</evidence>
<feature type="transmembrane region" description="Helical" evidence="14">
    <location>
        <begin position="440"/>
        <end position="458"/>
    </location>
</feature>
<dbReference type="GO" id="GO:0005886">
    <property type="term" value="C:plasma membrane"/>
    <property type="evidence" value="ECO:0007669"/>
    <property type="project" value="UniProtKB-SubCell"/>
</dbReference>
<feature type="transmembrane region" description="Helical" evidence="14">
    <location>
        <begin position="324"/>
        <end position="349"/>
    </location>
</feature>
<keyword evidence="10 14" id="KW-0472">Membrane</keyword>
<evidence type="ECO:0000256" key="12">
    <source>
        <dbReference type="ARBA" id="ARBA00033708"/>
    </source>
</evidence>
<evidence type="ECO:0000256" key="3">
    <source>
        <dbReference type="ARBA" id="ARBA00022448"/>
    </source>
</evidence>
<dbReference type="Gene3D" id="1.20.1730.10">
    <property type="entry name" value="Sodium/glucose cotransporter"/>
    <property type="match status" value="1"/>
</dbReference>
<keyword evidence="5 14" id="KW-0812">Transmembrane</keyword>
<evidence type="ECO:0000256" key="6">
    <source>
        <dbReference type="ARBA" id="ARBA00022847"/>
    </source>
</evidence>
<dbReference type="PROSITE" id="PS00456">
    <property type="entry name" value="NA_SOLUT_SYMP_1"/>
    <property type="match status" value="1"/>
</dbReference>
<keyword evidence="6 14" id="KW-0769">Symport</keyword>
<organism evidence="15 16">
    <name type="scientific">Sediminibacillus halophilus</name>
    <dbReference type="NCBI Taxonomy" id="482461"/>
    <lineage>
        <taxon>Bacteria</taxon>
        <taxon>Bacillati</taxon>
        <taxon>Bacillota</taxon>
        <taxon>Bacilli</taxon>
        <taxon>Bacillales</taxon>
        <taxon>Bacillaceae</taxon>
        <taxon>Sediminibacillus</taxon>
    </lineage>
</organism>
<evidence type="ECO:0000256" key="10">
    <source>
        <dbReference type="ARBA" id="ARBA00023136"/>
    </source>
</evidence>
<dbReference type="EMBL" id="FNHF01000004">
    <property type="protein sequence ID" value="SDM67183.1"/>
    <property type="molecule type" value="Genomic_DNA"/>
</dbReference>
<dbReference type="GO" id="GO:0031402">
    <property type="term" value="F:sodium ion binding"/>
    <property type="evidence" value="ECO:0007669"/>
    <property type="project" value="UniProtKB-UniRule"/>
</dbReference>
<dbReference type="RefSeq" id="WP_074600210.1">
    <property type="nucleotide sequence ID" value="NZ_FNHF01000004.1"/>
</dbReference>
<dbReference type="STRING" id="482461.SAMN05216244_3131"/>
<sequence>MGTATLVTFIVYLIGMLLIGVISYRLTNDLSDYVLGGRRLGPGVAALSAGASDMSSWLLLGLPGAIYATGLAEGWMAVGLSIGAYLNWQFVAKRLRVYTEVSNNSITIPDFLENRFRDSSHILRVISAIVILVFFTFYTSSGMVGGAKLFEASFGLSYSQALWIGAIVIVSYTFLGGFLAVSWTDFIQGILMFLALIVVPIRAIFVIGGWDATIDAVGQIEPSHLNMVAGVGIISILSSFAWGLGYFGQPHIITRFMALRSPKDVPMAKFIGTTWMILGLYGAVFTGLAGLAFINTQDVGMLSQFGIEVTSENGVQMLADSEKIFIAFSQILFDPIIAGILLAAILSAIMSTIDSQLLVSSSAVAEDFYKAILRKNASERELVWVGRAAVIAIALIATFVASNPDSSVLELVSYAWAGFGAAFGPIILLSLFWKGITRNGALAGIIVGAITVVIWGDFLQGGIFDLYEIVPGFLLNLIVSVLVSMTGKPHPEAEAEFDEAKSQY</sequence>
<comment type="function">
    <text evidence="14">Catalyzes the sodium-dependent uptake of extracellular L-proline.</text>
</comment>
<proteinExistence type="inferred from homology"/>
<dbReference type="AlphaFoldDB" id="A0A1G9V4Z8"/>
<evidence type="ECO:0000256" key="8">
    <source>
        <dbReference type="ARBA" id="ARBA00023053"/>
    </source>
</evidence>
<feature type="transmembrane region" description="Helical" evidence="14">
    <location>
        <begin position="190"/>
        <end position="207"/>
    </location>
</feature>
<comment type="similarity">
    <text evidence="2 13">Belongs to the sodium:solute symporter (SSF) (TC 2.A.21) family.</text>
</comment>
<dbReference type="PANTHER" id="PTHR48086">
    <property type="entry name" value="SODIUM/PROLINE SYMPORTER-RELATED"/>
    <property type="match status" value="1"/>
</dbReference>
<keyword evidence="16" id="KW-1185">Reference proteome</keyword>
<evidence type="ECO:0000256" key="11">
    <source>
        <dbReference type="ARBA" id="ARBA00023201"/>
    </source>
</evidence>
<keyword evidence="8 14" id="KW-0915">Sodium</keyword>